<dbReference type="GO" id="GO:0051604">
    <property type="term" value="P:protein maturation"/>
    <property type="evidence" value="ECO:0007669"/>
    <property type="project" value="InterPro"/>
</dbReference>
<dbReference type="Proteomes" id="UP000502196">
    <property type="component" value="Chromosome"/>
</dbReference>
<dbReference type="Gene3D" id="3.30.2320.80">
    <property type="match status" value="1"/>
</dbReference>
<feature type="compositionally biased region" description="Basic and acidic residues" evidence="6">
    <location>
        <begin position="126"/>
        <end position="136"/>
    </location>
</feature>
<feature type="compositionally biased region" description="Gly residues" evidence="6">
    <location>
        <begin position="137"/>
        <end position="146"/>
    </location>
</feature>
<sequence length="146" mass="16131">MHELSIAYSLVELALEESEKRGVRQLRAVYLKLGVLSGVIKESLQFCFDVVVQGTPAEGAELIVEDVPVVVYCPECQEERALPEPLPMRCPVCGTRTAEVLHGREVELYGLEGEEGDGKYASDCRDQTERAQEERSFGGGITRAFP</sequence>
<dbReference type="NCBIfam" id="TIGR00100">
    <property type="entry name" value="hypA"/>
    <property type="match status" value="1"/>
</dbReference>
<evidence type="ECO:0000313" key="7">
    <source>
        <dbReference type="EMBL" id="CAB3395104.1"/>
    </source>
</evidence>
<dbReference type="InterPro" id="IPR020538">
    <property type="entry name" value="Hydgase_Ni_incorp_HypA/HybF_CS"/>
</dbReference>
<organism evidence="7 8">
    <name type="scientific">Kyrpidia spormannii</name>
    <dbReference type="NCBI Taxonomy" id="2055160"/>
    <lineage>
        <taxon>Bacteria</taxon>
        <taxon>Bacillati</taxon>
        <taxon>Bacillota</taxon>
        <taxon>Bacilli</taxon>
        <taxon>Bacillales</taxon>
        <taxon>Alicyclobacillaceae</taxon>
        <taxon>Kyrpidia</taxon>
    </lineage>
</organism>
<protein>
    <recommendedName>
        <fullName evidence="5">Hydrogenase maturation factor HypA</fullName>
    </recommendedName>
</protein>
<dbReference type="PANTHER" id="PTHR34535:SF3">
    <property type="entry name" value="HYDROGENASE MATURATION FACTOR HYPA"/>
    <property type="match status" value="1"/>
</dbReference>
<evidence type="ECO:0000256" key="2">
    <source>
        <dbReference type="ARBA" id="ARBA00022596"/>
    </source>
</evidence>
<feature type="binding site" evidence="5">
    <location>
        <position position="90"/>
    </location>
    <ligand>
        <name>Zn(2+)</name>
        <dbReference type="ChEBI" id="CHEBI:29105"/>
    </ligand>
</feature>
<dbReference type="Pfam" id="PF01155">
    <property type="entry name" value="HypA"/>
    <property type="match status" value="1"/>
</dbReference>
<evidence type="ECO:0000256" key="5">
    <source>
        <dbReference type="HAMAP-Rule" id="MF_00213"/>
    </source>
</evidence>
<dbReference type="EMBL" id="LR792683">
    <property type="protein sequence ID" value="CAB3395104.1"/>
    <property type="molecule type" value="Genomic_DNA"/>
</dbReference>
<dbReference type="GO" id="GO:0008270">
    <property type="term" value="F:zinc ion binding"/>
    <property type="evidence" value="ECO:0007669"/>
    <property type="project" value="UniProtKB-UniRule"/>
</dbReference>
<feature type="region of interest" description="Disordered" evidence="6">
    <location>
        <begin position="126"/>
        <end position="146"/>
    </location>
</feature>
<name>A0A6F9ECN4_9BACL</name>
<keyword evidence="2 5" id="KW-0533">Nickel</keyword>
<evidence type="ECO:0000256" key="3">
    <source>
        <dbReference type="ARBA" id="ARBA00022723"/>
    </source>
</evidence>
<accession>A0A6F9ECN4</accession>
<dbReference type="PROSITE" id="PS01249">
    <property type="entry name" value="HYPA"/>
    <property type="match status" value="1"/>
</dbReference>
<evidence type="ECO:0000256" key="6">
    <source>
        <dbReference type="SAM" id="MobiDB-lite"/>
    </source>
</evidence>
<dbReference type="RefSeq" id="WP_170086201.1">
    <property type="nucleotide sequence ID" value="NZ_CP047971.1"/>
</dbReference>
<dbReference type="HAMAP" id="MF_00213">
    <property type="entry name" value="HypA_HybF"/>
    <property type="match status" value="1"/>
</dbReference>
<evidence type="ECO:0000313" key="8">
    <source>
        <dbReference type="Proteomes" id="UP000502196"/>
    </source>
</evidence>
<dbReference type="AlphaFoldDB" id="A0A6F9ECN4"/>
<reference evidence="7 8" key="1">
    <citation type="submission" date="2020-04" db="EMBL/GenBank/DDBJ databases">
        <authorList>
            <person name="Hogendoorn C."/>
        </authorList>
    </citation>
    <scope>NUCLEOTIDE SEQUENCE [LARGE SCALE GENOMIC DNA]</scope>
    <source>
        <strain evidence="7">COOX1</strain>
    </source>
</reference>
<dbReference type="PANTHER" id="PTHR34535">
    <property type="entry name" value="HYDROGENASE MATURATION FACTOR HYPA"/>
    <property type="match status" value="1"/>
</dbReference>
<comment type="similarity">
    <text evidence="1 5">Belongs to the HypA/HybF family.</text>
</comment>
<feature type="binding site" evidence="5">
    <location>
        <position position="2"/>
    </location>
    <ligand>
        <name>Ni(2+)</name>
        <dbReference type="ChEBI" id="CHEBI:49786"/>
    </ligand>
</feature>
<feature type="binding site" evidence="5">
    <location>
        <position position="93"/>
    </location>
    <ligand>
        <name>Zn(2+)</name>
        <dbReference type="ChEBI" id="CHEBI:29105"/>
    </ligand>
</feature>
<keyword evidence="3 5" id="KW-0479">Metal-binding</keyword>
<gene>
    <name evidence="5 7" type="primary">hypA</name>
    <name evidence="7" type="ORF">COOX1_2743</name>
</gene>
<feature type="binding site" evidence="5">
    <location>
        <position position="73"/>
    </location>
    <ligand>
        <name>Zn(2+)</name>
        <dbReference type="ChEBI" id="CHEBI:29105"/>
    </ligand>
</feature>
<comment type="function">
    <text evidence="5">Involved in the maturation of [NiFe] hydrogenases. Required for nickel insertion into the metal center of the hydrogenase.</text>
</comment>
<keyword evidence="4 5" id="KW-0862">Zinc</keyword>
<evidence type="ECO:0000256" key="1">
    <source>
        <dbReference type="ARBA" id="ARBA00010748"/>
    </source>
</evidence>
<feature type="binding site" evidence="5">
    <location>
        <position position="76"/>
    </location>
    <ligand>
        <name>Zn(2+)</name>
        <dbReference type="ChEBI" id="CHEBI:29105"/>
    </ligand>
</feature>
<proteinExistence type="inferred from homology"/>
<dbReference type="InterPro" id="IPR000688">
    <property type="entry name" value="HypA/HybF"/>
</dbReference>
<dbReference type="GO" id="GO:0016151">
    <property type="term" value="F:nickel cation binding"/>
    <property type="evidence" value="ECO:0007669"/>
    <property type="project" value="UniProtKB-UniRule"/>
</dbReference>
<evidence type="ECO:0000256" key="4">
    <source>
        <dbReference type="ARBA" id="ARBA00022833"/>
    </source>
</evidence>